<proteinExistence type="predicted"/>
<dbReference type="GO" id="GO:0061630">
    <property type="term" value="F:ubiquitin protein ligase activity"/>
    <property type="evidence" value="ECO:0007669"/>
    <property type="project" value="TreeGrafter"/>
</dbReference>
<organism evidence="4 5">
    <name type="scientific">Oopsacas minuta</name>
    <dbReference type="NCBI Taxonomy" id="111878"/>
    <lineage>
        <taxon>Eukaryota</taxon>
        <taxon>Metazoa</taxon>
        <taxon>Porifera</taxon>
        <taxon>Hexactinellida</taxon>
        <taxon>Hexasterophora</taxon>
        <taxon>Lyssacinosida</taxon>
        <taxon>Leucopsacidae</taxon>
        <taxon>Oopsacas</taxon>
    </lineage>
</organism>
<evidence type="ECO:0000256" key="2">
    <source>
        <dbReference type="PROSITE-ProRule" id="PRU00504"/>
    </source>
</evidence>
<dbReference type="CDD" id="cd05819">
    <property type="entry name" value="NHL"/>
    <property type="match status" value="1"/>
</dbReference>
<sequence>MTSKPKLKRGFSQFGLASNYHSELTRRNFLKTLNMLREDVNKKFGQLILSLQYRRSQLLSRIEEIEKEFTEQTAKMLSLRQSLELELREKMFSSLELISISTENEYTEETRDLYMDKMKDQILKLKLYDFPHYRDIRLIMDDSLPYHLYKTGRILLGKSDPPQPFRVFPHQKSGMKTAFTPLHVKADTNNHMYFLNKDNGRELCHFDPDGELLSTGAIQREDEKEIELGSLALSNDLIYVSISNLHQLQVYDKTSLYFIHSIGTRGMDKCEFSHPLGLAYSNKYIFICEWSNNRVQVLGETEDELEMRTYKFAHFIGHSCEIPGRLRRPQSVEISEDQRIVVLHHGNPCINLYGWEGQLISQVGGQNQLSELSAGAWGICQGIHGELIVSDFIQNSVFVFDKQGCVCLKIGGEGYEYGKFCNPSGVCVNSENTLVVCDTGNSRVQCFLLSTVIS</sequence>
<dbReference type="PROSITE" id="PS51125">
    <property type="entry name" value="NHL"/>
    <property type="match status" value="1"/>
</dbReference>
<dbReference type="Proteomes" id="UP001165289">
    <property type="component" value="Unassembled WGS sequence"/>
</dbReference>
<keyword evidence="5" id="KW-1185">Reference proteome</keyword>
<dbReference type="InterPro" id="IPR001258">
    <property type="entry name" value="NHL_repeat"/>
</dbReference>
<dbReference type="PANTHER" id="PTHR24104">
    <property type="entry name" value="E3 UBIQUITIN-PROTEIN LIGASE NHLRC1-RELATED"/>
    <property type="match status" value="1"/>
</dbReference>
<dbReference type="SUPFAM" id="SSF63829">
    <property type="entry name" value="Calcium-dependent phosphotriesterase"/>
    <property type="match status" value="1"/>
</dbReference>
<keyword evidence="3" id="KW-0175">Coiled coil</keyword>
<dbReference type="GO" id="GO:0008270">
    <property type="term" value="F:zinc ion binding"/>
    <property type="evidence" value="ECO:0007669"/>
    <property type="project" value="UniProtKB-KW"/>
</dbReference>
<dbReference type="GO" id="GO:0000209">
    <property type="term" value="P:protein polyubiquitination"/>
    <property type="evidence" value="ECO:0007669"/>
    <property type="project" value="TreeGrafter"/>
</dbReference>
<evidence type="ECO:0000313" key="4">
    <source>
        <dbReference type="EMBL" id="KAI6646272.1"/>
    </source>
</evidence>
<dbReference type="InterPro" id="IPR011042">
    <property type="entry name" value="6-blade_b-propeller_TolB-like"/>
</dbReference>
<dbReference type="AlphaFoldDB" id="A0AAV7JC22"/>
<name>A0AAV7JC22_9METZ</name>
<feature type="repeat" description="NHL" evidence="2">
    <location>
        <begin position="409"/>
        <end position="450"/>
    </location>
</feature>
<comment type="caution">
    <text evidence="4">The sequence shown here is derived from an EMBL/GenBank/DDBJ whole genome shotgun (WGS) entry which is preliminary data.</text>
</comment>
<dbReference type="InterPro" id="IPR050952">
    <property type="entry name" value="TRIM-NHL_E3_ligases"/>
</dbReference>
<accession>A0AAV7JC22</accession>
<gene>
    <name evidence="4" type="ORF">LOD99_9303</name>
</gene>
<dbReference type="EMBL" id="JAKMXF010000357">
    <property type="protein sequence ID" value="KAI6646272.1"/>
    <property type="molecule type" value="Genomic_DNA"/>
</dbReference>
<evidence type="ECO:0000313" key="5">
    <source>
        <dbReference type="Proteomes" id="UP001165289"/>
    </source>
</evidence>
<evidence type="ECO:0000256" key="1">
    <source>
        <dbReference type="ARBA" id="ARBA00022737"/>
    </source>
</evidence>
<keyword evidence="1" id="KW-0677">Repeat</keyword>
<dbReference type="PANTHER" id="PTHR24104:SF25">
    <property type="entry name" value="PROTEIN LIN-41"/>
    <property type="match status" value="1"/>
</dbReference>
<evidence type="ECO:0000256" key="3">
    <source>
        <dbReference type="SAM" id="Coils"/>
    </source>
</evidence>
<dbReference type="Pfam" id="PF01436">
    <property type="entry name" value="NHL"/>
    <property type="match status" value="1"/>
</dbReference>
<dbReference type="Gene3D" id="2.120.10.30">
    <property type="entry name" value="TolB, C-terminal domain"/>
    <property type="match status" value="1"/>
</dbReference>
<dbReference type="GO" id="GO:0043161">
    <property type="term" value="P:proteasome-mediated ubiquitin-dependent protein catabolic process"/>
    <property type="evidence" value="ECO:0007669"/>
    <property type="project" value="TreeGrafter"/>
</dbReference>
<feature type="coiled-coil region" evidence="3">
    <location>
        <begin position="48"/>
        <end position="82"/>
    </location>
</feature>
<reference evidence="4 5" key="1">
    <citation type="journal article" date="2023" name="BMC Biol.">
        <title>The compact genome of the sponge Oopsacas minuta (Hexactinellida) is lacking key metazoan core genes.</title>
        <authorList>
            <person name="Santini S."/>
            <person name="Schenkelaars Q."/>
            <person name="Jourda C."/>
            <person name="Duchesne M."/>
            <person name="Belahbib H."/>
            <person name="Rocher C."/>
            <person name="Selva M."/>
            <person name="Riesgo A."/>
            <person name="Vervoort M."/>
            <person name="Leys S.P."/>
            <person name="Kodjabachian L."/>
            <person name="Le Bivic A."/>
            <person name="Borchiellini C."/>
            <person name="Claverie J.M."/>
            <person name="Renard E."/>
        </authorList>
    </citation>
    <scope>NUCLEOTIDE SEQUENCE [LARGE SCALE GENOMIC DNA]</scope>
    <source>
        <strain evidence="4">SPO-2</strain>
    </source>
</reference>
<protein>
    <submittedName>
        <fullName evidence="4">NHL repeat containing protein</fullName>
    </submittedName>
</protein>